<sequence length="37" mass="3706">MVSANSLFAALMGLAMANLATASLGNPSSQARALQAR</sequence>
<evidence type="ECO:0000313" key="3">
    <source>
        <dbReference type="Proteomes" id="UP000766486"/>
    </source>
</evidence>
<evidence type="ECO:0000313" key="2">
    <source>
        <dbReference type="EMBL" id="VUC30618.1"/>
    </source>
</evidence>
<organism evidence="2 3">
    <name type="scientific">Bionectria ochroleuca</name>
    <name type="common">Gliocladium roseum</name>
    <dbReference type="NCBI Taxonomy" id="29856"/>
    <lineage>
        <taxon>Eukaryota</taxon>
        <taxon>Fungi</taxon>
        <taxon>Dikarya</taxon>
        <taxon>Ascomycota</taxon>
        <taxon>Pezizomycotina</taxon>
        <taxon>Sordariomycetes</taxon>
        <taxon>Hypocreomycetidae</taxon>
        <taxon>Hypocreales</taxon>
        <taxon>Bionectriaceae</taxon>
        <taxon>Clonostachys</taxon>
    </lineage>
</organism>
<accession>A0ABY6UHA8</accession>
<feature type="non-terminal residue" evidence="2">
    <location>
        <position position="37"/>
    </location>
</feature>
<name>A0ABY6UHA8_BIOOC</name>
<reference evidence="2 3" key="1">
    <citation type="submission" date="2019-06" db="EMBL/GenBank/DDBJ databases">
        <authorList>
            <person name="Broberg M."/>
        </authorList>
    </citation>
    <scope>NUCLEOTIDE SEQUENCE [LARGE SCALE GENOMIC DNA]</scope>
</reference>
<comment type="caution">
    <text evidence="2">The sequence shown here is derived from an EMBL/GenBank/DDBJ whole genome shotgun (WGS) entry which is preliminary data.</text>
</comment>
<keyword evidence="3" id="KW-1185">Reference proteome</keyword>
<feature type="signal peptide" evidence="1">
    <location>
        <begin position="1"/>
        <end position="22"/>
    </location>
</feature>
<dbReference type="Proteomes" id="UP000766486">
    <property type="component" value="Unassembled WGS sequence"/>
</dbReference>
<dbReference type="EMBL" id="CABFNS010000823">
    <property type="protein sequence ID" value="VUC30618.1"/>
    <property type="molecule type" value="Genomic_DNA"/>
</dbReference>
<gene>
    <name evidence="2" type="ORF">CLO192961_LOCUS291752</name>
</gene>
<feature type="chain" id="PRO_5047076609" evidence="1">
    <location>
        <begin position="23"/>
        <end position="37"/>
    </location>
</feature>
<keyword evidence="1" id="KW-0732">Signal</keyword>
<protein>
    <submittedName>
        <fullName evidence="2">Uncharacterized protein</fullName>
    </submittedName>
</protein>
<proteinExistence type="predicted"/>
<evidence type="ECO:0000256" key="1">
    <source>
        <dbReference type="SAM" id="SignalP"/>
    </source>
</evidence>